<feature type="domain" description="BRCT" evidence="3">
    <location>
        <begin position="423"/>
        <end position="509"/>
    </location>
</feature>
<feature type="region of interest" description="Disordered" evidence="2">
    <location>
        <begin position="511"/>
        <end position="795"/>
    </location>
</feature>
<evidence type="ECO:0000256" key="1">
    <source>
        <dbReference type="ARBA" id="ARBA00022737"/>
    </source>
</evidence>
<dbReference type="Pfam" id="PF12738">
    <property type="entry name" value="PTCB-BRCT"/>
    <property type="match status" value="2"/>
</dbReference>
<feature type="compositionally biased region" description="Low complexity" evidence="2">
    <location>
        <begin position="748"/>
        <end position="767"/>
    </location>
</feature>
<accession>A0A1Q8RS37</accession>
<dbReference type="InterPro" id="IPR036420">
    <property type="entry name" value="BRCT_dom_sf"/>
</dbReference>
<dbReference type="Gene3D" id="3.40.50.10190">
    <property type="entry name" value="BRCT domain"/>
    <property type="match status" value="4"/>
</dbReference>
<feature type="domain" description="BRCT" evidence="3">
    <location>
        <begin position="15"/>
        <end position="88"/>
    </location>
</feature>
<dbReference type="SMART" id="SM00292">
    <property type="entry name" value="BRCT"/>
    <property type="match status" value="4"/>
</dbReference>
<dbReference type="Proteomes" id="UP000186583">
    <property type="component" value="Unassembled WGS sequence"/>
</dbReference>
<dbReference type="PANTHER" id="PTHR13561">
    <property type="entry name" value="DNA REPLICATION REGULATOR DPB11-RELATED"/>
    <property type="match status" value="1"/>
</dbReference>
<evidence type="ECO:0000313" key="5">
    <source>
        <dbReference type="Proteomes" id="UP000186583"/>
    </source>
</evidence>
<organism evidence="4 5">
    <name type="scientific">Colletotrichum chlorophyti</name>
    <dbReference type="NCBI Taxonomy" id="708187"/>
    <lineage>
        <taxon>Eukaryota</taxon>
        <taxon>Fungi</taxon>
        <taxon>Dikarya</taxon>
        <taxon>Ascomycota</taxon>
        <taxon>Pezizomycotina</taxon>
        <taxon>Sordariomycetes</taxon>
        <taxon>Hypocreomycetidae</taxon>
        <taxon>Glomerellales</taxon>
        <taxon>Glomerellaceae</taxon>
        <taxon>Colletotrichum</taxon>
    </lineage>
</organism>
<feature type="compositionally biased region" description="Polar residues" evidence="2">
    <location>
        <begin position="584"/>
        <end position="599"/>
    </location>
</feature>
<dbReference type="Pfam" id="PF00533">
    <property type="entry name" value="BRCT"/>
    <property type="match status" value="1"/>
</dbReference>
<feature type="compositionally biased region" description="Basic and acidic residues" evidence="2">
    <location>
        <begin position="693"/>
        <end position="711"/>
    </location>
</feature>
<sequence length="844" mass="92151">MVSSHSRDSSEPPVDPAQPFKGVVVCCTSIPPDQRSQLAKKTEELGGIHKYDLTPDVTHLVVGDYDTPKYRHVAKERTDIKAMDARWIDAVGALWMKDADIDFAALEREWQLKPLETSGEVVDETNPTEAKRGTLLLCMTGFDDPDLRSSIIDKITANGGAYTGDLTKRVSHLIVCRPEGKKYKAARTWGIRTVSLAWLDQSIERGMILDEQCFDPVLPPHEQGQGAWNRVNPRRASLGKRSRSDVVEGGQRKLRKTASMKLSSQRDTLWGDILGSKPTAESSSAPGDKAEKIEVQDSGVHDAMAPPGLDAGIFSACYFFMAGFESWKSKILGETIISLGGKVCATIEEMASSPDGARPVRRFLIVPQESQPSAHFQVPPALVDNLQTVTEFFIERCLHNKALSDPDSHVLGRPFPVFPIPGFTDLAICTAGFTGIDLLHVEKAIRQIGAKFAARLNESTSVLVCKALAETRTEKLKLALDNNIPIVGAEWIWECITKGHGVPVRKHLFPELKQPPSIGPKPRLREQVKQEAKQPIQRTRSEPIPNMPERPAARHPTVAGGVDTTAFEDENRTRVTEPRGAATRQDSTASSVKFQTAKTHQMDSFGAGTVAAPPASPSSHALDKPSVSQQTTRPPAGLTRTTSVADSLDPTPIPIVEEQVPVEAEAQSAPMPQTAAAAEESQTDATAQEGDEAEIKRQRDAQKAAEKEALTHKLASLIESTTETPSEEELTGQPPQRRPRKRGIFGRAVSNASAASSGSAESSRIDSMGLTADPQQEQEEEQPPSTQVQYQDPDAQQHRANIMRRMLGEEVKVPVAAPAGTKTMKIGGFEFDGERPSRRQTRRK</sequence>
<dbReference type="PANTHER" id="PTHR13561:SF20">
    <property type="entry name" value="DNA TOPOISOMERASE 2-BINDING PROTEIN 1"/>
    <property type="match status" value="1"/>
</dbReference>
<name>A0A1Q8RS37_9PEZI</name>
<dbReference type="GO" id="GO:0006270">
    <property type="term" value="P:DNA replication initiation"/>
    <property type="evidence" value="ECO:0007669"/>
    <property type="project" value="TreeGrafter"/>
</dbReference>
<proteinExistence type="predicted"/>
<comment type="caution">
    <text evidence="4">The sequence shown here is derived from an EMBL/GenBank/DDBJ whole genome shotgun (WGS) entry which is preliminary data.</text>
</comment>
<dbReference type="CDD" id="cd18433">
    <property type="entry name" value="BRCT_Rad4_rpt3"/>
    <property type="match status" value="1"/>
</dbReference>
<keyword evidence="5" id="KW-1185">Reference proteome</keyword>
<dbReference type="CDD" id="cd17731">
    <property type="entry name" value="BRCT_TopBP1_rpt2_like"/>
    <property type="match status" value="1"/>
</dbReference>
<dbReference type="GO" id="GO:0033314">
    <property type="term" value="P:mitotic DNA replication checkpoint signaling"/>
    <property type="evidence" value="ECO:0007669"/>
    <property type="project" value="TreeGrafter"/>
</dbReference>
<feature type="compositionally biased region" description="Basic and acidic residues" evidence="2">
    <location>
        <begin position="523"/>
        <end position="532"/>
    </location>
</feature>
<evidence type="ECO:0000256" key="2">
    <source>
        <dbReference type="SAM" id="MobiDB-lite"/>
    </source>
</evidence>
<dbReference type="EMBL" id="MPGH01000104">
    <property type="protein sequence ID" value="OLN87125.1"/>
    <property type="molecule type" value="Genomic_DNA"/>
</dbReference>
<reference evidence="4 5" key="1">
    <citation type="submission" date="2016-11" db="EMBL/GenBank/DDBJ databases">
        <title>Draft Genome Assembly of Colletotrichum chlorophyti a pathogen of herbaceous plants.</title>
        <authorList>
            <person name="Gan P."/>
            <person name="Narusaka M."/>
            <person name="Tsushima A."/>
            <person name="Narusaka Y."/>
            <person name="Takano Y."/>
            <person name="Shirasu K."/>
        </authorList>
    </citation>
    <scope>NUCLEOTIDE SEQUENCE [LARGE SCALE GENOMIC DNA]</scope>
    <source>
        <strain evidence="4 5">NTL11</strain>
    </source>
</reference>
<dbReference type="STRING" id="708187.A0A1Q8RS37"/>
<dbReference type="OrthoDB" id="251770at2759"/>
<feature type="region of interest" description="Disordered" evidence="2">
    <location>
        <begin position="236"/>
        <end position="258"/>
    </location>
</feature>
<dbReference type="SUPFAM" id="SSF52113">
    <property type="entry name" value="BRCT domain"/>
    <property type="match status" value="4"/>
</dbReference>
<feature type="domain" description="BRCT" evidence="3">
    <location>
        <begin position="309"/>
        <end position="411"/>
    </location>
</feature>
<evidence type="ECO:0000259" key="3">
    <source>
        <dbReference type="PROSITE" id="PS50172"/>
    </source>
</evidence>
<keyword evidence="1" id="KW-0677">Repeat</keyword>
<dbReference type="GO" id="GO:0007095">
    <property type="term" value="P:mitotic G2 DNA damage checkpoint signaling"/>
    <property type="evidence" value="ECO:0007669"/>
    <property type="project" value="TreeGrafter"/>
</dbReference>
<dbReference type="AlphaFoldDB" id="A0A1Q8RS37"/>
<feature type="domain" description="BRCT" evidence="3">
    <location>
        <begin position="135"/>
        <end position="216"/>
    </location>
</feature>
<dbReference type="CDD" id="cd17723">
    <property type="entry name" value="BRCT_Rad4_rpt4"/>
    <property type="match status" value="1"/>
</dbReference>
<protein>
    <submittedName>
        <fullName evidence="4">S-M checkpoint control protein rad4</fullName>
    </submittedName>
</protein>
<gene>
    <name evidence="4" type="ORF">CCHL11_08953</name>
</gene>
<dbReference type="InterPro" id="IPR059215">
    <property type="entry name" value="BRCT2_TopBP1-like"/>
</dbReference>
<dbReference type="InterPro" id="IPR001357">
    <property type="entry name" value="BRCT_dom"/>
</dbReference>
<feature type="compositionally biased region" description="Low complexity" evidence="2">
    <location>
        <begin position="654"/>
        <end position="667"/>
    </location>
</feature>
<feature type="compositionally biased region" description="Polar residues" evidence="2">
    <location>
        <begin position="626"/>
        <end position="645"/>
    </location>
</feature>
<evidence type="ECO:0000313" key="4">
    <source>
        <dbReference type="EMBL" id="OLN87125.1"/>
    </source>
</evidence>
<dbReference type="PROSITE" id="PS50172">
    <property type="entry name" value="BRCT"/>
    <property type="match status" value="4"/>
</dbReference>